<dbReference type="Gene3D" id="1.20.5.170">
    <property type="match status" value="1"/>
</dbReference>
<dbReference type="EMBL" id="JARVKM010000013">
    <property type="protein sequence ID" value="KAK9778936.1"/>
    <property type="molecule type" value="Genomic_DNA"/>
</dbReference>
<dbReference type="PANTHER" id="PTHR38116">
    <property type="entry name" value="CHROMOSOME 7, WHOLE GENOME SHOTGUN SEQUENCE"/>
    <property type="match status" value="1"/>
</dbReference>
<evidence type="ECO:0000313" key="2">
    <source>
        <dbReference type="Proteomes" id="UP001465668"/>
    </source>
</evidence>
<dbReference type="Proteomes" id="UP001465668">
    <property type="component" value="Unassembled WGS sequence"/>
</dbReference>
<name>A0ABR2XYQ1_9PEZI</name>
<gene>
    <name evidence="1" type="ORF">SCAR479_04172</name>
</gene>
<dbReference type="PANTHER" id="PTHR38116:SF1">
    <property type="entry name" value="BZIP DOMAIN-CONTAINING PROTEIN"/>
    <property type="match status" value="1"/>
</dbReference>
<dbReference type="CDD" id="cd14688">
    <property type="entry name" value="bZIP_YAP"/>
    <property type="match status" value="1"/>
</dbReference>
<proteinExistence type="predicted"/>
<dbReference type="Pfam" id="PF11905">
    <property type="entry name" value="DUF3425"/>
    <property type="match status" value="1"/>
</dbReference>
<reference evidence="1 2" key="1">
    <citation type="submission" date="2024-02" db="EMBL/GenBank/DDBJ databases">
        <title>First draft genome assembly of two strains of Seiridium cardinale.</title>
        <authorList>
            <person name="Emiliani G."/>
            <person name="Scali E."/>
        </authorList>
    </citation>
    <scope>NUCLEOTIDE SEQUENCE [LARGE SCALE GENOMIC DNA]</scope>
    <source>
        <strain evidence="1 2">BM-138-000479</strain>
    </source>
</reference>
<keyword evidence="2" id="KW-1185">Reference proteome</keyword>
<organism evidence="1 2">
    <name type="scientific">Seiridium cardinale</name>
    <dbReference type="NCBI Taxonomy" id="138064"/>
    <lineage>
        <taxon>Eukaryota</taxon>
        <taxon>Fungi</taxon>
        <taxon>Dikarya</taxon>
        <taxon>Ascomycota</taxon>
        <taxon>Pezizomycotina</taxon>
        <taxon>Sordariomycetes</taxon>
        <taxon>Xylariomycetidae</taxon>
        <taxon>Amphisphaeriales</taxon>
        <taxon>Sporocadaceae</taxon>
        <taxon>Seiridium</taxon>
    </lineage>
</organism>
<accession>A0ABR2XYQ1</accession>
<dbReference type="InterPro" id="IPR021833">
    <property type="entry name" value="DUF3425"/>
</dbReference>
<protein>
    <recommendedName>
        <fullName evidence="3">BZIP domain-containing protein</fullName>
    </recommendedName>
</protein>
<evidence type="ECO:0008006" key="3">
    <source>
        <dbReference type="Google" id="ProtNLM"/>
    </source>
</evidence>
<evidence type="ECO:0000313" key="1">
    <source>
        <dbReference type="EMBL" id="KAK9778936.1"/>
    </source>
</evidence>
<comment type="caution">
    <text evidence="1">The sequence shown here is derived from an EMBL/GenBank/DDBJ whole genome shotgun (WGS) entry which is preliminary data.</text>
</comment>
<sequence length="306" mass="34742">MSSFSIMGLEQEAPMPTSLPLAAMPQQRHVRERGEDWTGVTSTAARRKLQNRLNQRAYRQRKSLETRKDRARTTCQNLLTAFSADGSTLDAEGKHIIEQTVTIFSVTNQEGPKMLLTSQHREKVLGFAREAYEHYTLGMPRPNQLHLLIKLNVLNAVARNATLIGMPTDRLCADEAISPFCRSGPLRLADEASWPKHLRPSAAQISVEHHPWIDMLPFPILRDRAIRAFQSGVLDEDELCLDLMEVDGDRSETPSLIVWGESSDPFGWEASLPFLEKYGWLVWGCSEIFESTNLWRSRRGETELGW</sequence>